<feature type="compositionally biased region" description="Basic and acidic residues" evidence="2">
    <location>
        <begin position="127"/>
        <end position="139"/>
    </location>
</feature>
<feature type="compositionally biased region" description="Low complexity" evidence="2">
    <location>
        <begin position="69"/>
        <end position="80"/>
    </location>
</feature>
<name>A0A835GQH8_SPOEX</name>
<evidence type="ECO:0000313" key="4">
    <source>
        <dbReference type="Proteomes" id="UP000648187"/>
    </source>
</evidence>
<keyword evidence="4" id="KW-1185">Reference proteome</keyword>
<organism evidence="3 4">
    <name type="scientific">Spodoptera exigua</name>
    <name type="common">Beet armyworm</name>
    <name type="synonym">Noctua fulgens</name>
    <dbReference type="NCBI Taxonomy" id="7107"/>
    <lineage>
        <taxon>Eukaryota</taxon>
        <taxon>Metazoa</taxon>
        <taxon>Ecdysozoa</taxon>
        <taxon>Arthropoda</taxon>
        <taxon>Hexapoda</taxon>
        <taxon>Insecta</taxon>
        <taxon>Pterygota</taxon>
        <taxon>Neoptera</taxon>
        <taxon>Endopterygota</taxon>
        <taxon>Lepidoptera</taxon>
        <taxon>Glossata</taxon>
        <taxon>Ditrysia</taxon>
        <taxon>Noctuoidea</taxon>
        <taxon>Noctuidae</taxon>
        <taxon>Amphipyrinae</taxon>
        <taxon>Spodoptera</taxon>
    </lineage>
</organism>
<dbReference type="EMBL" id="JACKWZ010000012">
    <property type="protein sequence ID" value="KAF9422970.1"/>
    <property type="molecule type" value="Genomic_DNA"/>
</dbReference>
<dbReference type="AlphaFoldDB" id="A0A835GQH8"/>
<gene>
    <name evidence="3" type="ORF">HW555_001513</name>
</gene>
<feature type="region of interest" description="Disordered" evidence="2">
    <location>
        <begin position="49"/>
        <end position="82"/>
    </location>
</feature>
<evidence type="ECO:0000256" key="1">
    <source>
        <dbReference type="SAM" id="Coils"/>
    </source>
</evidence>
<feature type="region of interest" description="Disordered" evidence="2">
    <location>
        <begin position="108"/>
        <end position="181"/>
    </location>
</feature>
<proteinExistence type="predicted"/>
<feature type="compositionally biased region" description="Polar residues" evidence="2">
    <location>
        <begin position="470"/>
        <end position="481"/>
    </location>
</feature>
<evidence type="ECO:0000256" key="2">
    <source>
        <dbReference type="SAM" id="MobiDB-lite"/>
    </source>
</evidence>
<dbReference type="Proteomes" id="UP000648187">
    <property type="component" value="Unassembled WGS sequence"/>
</dbReference>
<keyword evidence="1" id="KW-0175">Coiled coil</keyword>
<protein>
    <submittedName>
        <fullName evidence="3">Uncharacterized protein</fullName>
    </submittedName>
</protein>
<feature type="region of interest" description="Disordered" evidence="2">
    <location>
        <begin position="432"/>
        <end position="481"/>
    </location>
</feature>
<reference evidence="3" key="1">
    <citation type="submission" date="2020-08" db="EMBL/GenBank/DDBJ databases">
        <title>Spodoptera exigua strain:BAW_Kor-Di-RS1 Genome sequencing and assembly.</title>
        <authorList>
            <person name="Kim J."/>
            <person name="Nam H.Y."/>
            <person name="Kwon M."/>
            <person name="Choi J.H."/>
            <person name="Cho S.R."/>
            <person name="Kim G.-H."/>
        </authorList>
    </citation>
    <scope>NUCLEOTIDE SEQUENCE</scope>
    <source>
        <strain evidence="3">BAW_Kor-Di-RS1</strain>
        <tissue evidence="3">Whole-body</tissue>
    </source>
</reference>
<feature type="region of interest" description="Disordered" evidence="2">
    <location>
        <begin position="203"/>
        <end position="238"/>
    </location>
</feature>
<sequence length="481" mass="54526">MSFEQEEKSAIAVIDTSEEREFCNNSIEVIRKCPQQDAINTSWDRNIISSHENNKTPPFVSIMGTDDLNSSSGNATSSSTQTEPFVTLPVNCSFVDVSLSFSKDFNVQESTSNETLEQSVGSKRYRRDSSDGENKEMQPWKKKCSGSCSSSTSDLTDPQVEQGPPSSLSSNSDTSFKSINSNHSFKVRKRRLKSESNLFREALQRSRRGNNFIKHNFSENPTPGGTPRKERNHRRNSKPKTWKIVDLCAWIGRKGYQSITGLYSDILREPLVHQKNNENTEELRELRIFLKEVDKKQERLAQENEILKEGMKMMMQKIEQLEGKIRCGSAPPRIVGPRLAITPQDIANVKLRKTRDNPVRAKPDLKQTQQPLVTQQMLQSTRAKLGRARPVASSTPKQLLSELEKCLLQESTVSSLYRRRVARNTFRSAEELRPRPYPAARCSRSPLSPRSPRSNSIPRVKPMSPLKFPNGTTPNNNKLNT</sequence>
<feature type="compositionally biased region" description="Low complexity" evidence="2">
    <location>
        <begin position="166"/>
        <end position="178"/>
    </location>
</feature>
<feature type="compositionally biased region" description="Low complexity" evidence="2">
    <location>
        <begin position="438"/>
        <end position="459"/>
    </location>
</feature>
<accession>A0A835GQH8</accession>
<evidence type="ECO:0000313" key="3">
    <source>
        <dbReference type="EMBL" id="KAF9422970.1"/>
    </source>
</evidence>
<feature type="compositionally biased region" description="Polar residues" evidence="2">
    <location>
        <begin position="108"/>
        <end position="121"/>
    </location>
</feature>
<feature type="coiled-coil region" evidence="1">
    <location>
        <begin position="290"/>
        <end position="324"/>
    </location>
</feature>
<comment type="caution">
    <text evidence="3">The sequence shown here is derived from an EMBL/GenBank/DDBJ whole genome shotgun (WGS) entry which is preliminary data.</text>
</comment>